<sequence length="71" mass="8423">MANLNIKDLWTEHRDSAIAHWGNLKTEPLEADFTSVENFKEFLIGQYGWDDHTAKEELKWFSDFSRTFESK</sequence>
<dbReference type="RefSeq" id="WP_117521939.1">
    <property type="nucleotide sequence ID" value="NZ_JAGGLS010000006.1"/>
</dbReference>
<protein>
    <submittedName>
        <fullName evidence="1">Uncharacterized protein</fullName>
    </submittedName>
</protein>
<dbReference type="EMBL" id="QVEU01000005">
    <property type="protein sequence ID" value="RGB75489.1"/>
    <property type="molecule type" value="Genomic_DNA"/>
</dbReference>
<organism evidence="1 2">
    <name type="scientific">Anaerococcus nagyae</name>
    <dbReference type="NCBI Taxonomy" id="1755241"/>
    <lineage>
        <taxon>Bacteria</taxon>
        <taxon>Bacillati</taxon>
        <taxon>Bacillota</taxon>
        <taxon>Tissierellia</taxon>
        <taxon>Tissierellales</taxon>
        <taxon>Peptoniphilaceae</taxon>
        <taxon>Anaerococcus</taxon>
    </lineage>
</organism>
<proteinExistence type="predicted"/>
<keyword evidence="2" id="KW-1185">Reference proteome</keyword>
<gene>
    <name evidence="1" type="ORF">DXA39_06690</name>
</gene>
<accession>A0A3E2TGP9</accession>
<comment type="caution">
    <text evidence="1">The sequence shown here is derived from an EMBL/GenBank/DDBJ whole genome shotgun (WGS) entry which is preliminary data.</text>
</comment>
<name>A0A3E2TGP9_9FIRM</name>
<dbReference type="OrthoDB" id="1692825at2"/>
<reference evidence="1 2" key="1">
    <citation type="submission" date="2018-08" db="EMBL/GenBank/DDBJ databases">
        <title>A genome reference for cultivated species of the human gut microbiota.</title>
        <authorList>
            <person name="Zou Y."/>
            <person name="Xue W."/>
            <person name="Luo G."/>
        </authorList>
    </citation>
    <scope>NUCLEOTIDE SEQUENCE [LARGE SCALE GENOMIC DNA]</scope>
    <source>
        <strain evidence="1 2">OF01-3</strain>
    </source>
</reference>
<evidence type="ECO:0000313" key="1">
    <source>
        <dbReference type="EMBL" id="RGB75489.1"/>
    </source>
</evidence>
<evidence type="ECO:0000313" key="2">
    <source>
        <dbReference type="Proteomes" id="UP000261011"/>
    </source>
</evidence>
<dbReference type="AlphaFoldDB" id="A0A3E2TGP9"/>
<dbReference type="Proteomes" id="UP000261011">
    <property type="component" value="Unassembled WGS sequence"/>
</dbReference>